<keyword evidence="2" id="KW-0255">Endonuclease</keyword>
<comment type="caution">
    <text evidence="2">The sequence shown here is derived from an EMBL/GenBank/DDBJ whole genome shotgun (WGS) entry which is preliminary data.</text>
</comment>
<dbReference type="PANTHER" id="PTHR33710">
    <property type="entry name" value="BNAC02G09200D PROTEIN"/>
    <property type="match status" value="1"/>
</dbReference>
<dbReference type="AlphaFoldDB" id="A0A1R3FZR9"/>
<evidence type="ECO:0000313" key="2">
    <source>
        <dbReference type="EMBL" id="OMO51323.1"/>
    </source>
</evidence>
<name>A0A1R3FZR9_COCAP</name>
<sequence length="280" mass="31481">MIGGDGFIVEDKLENNRVIIHQEVDGISNDEDRPRAEISRLSTGPVNMGSEGINSGHEMDLSLLSSNQERALVCNDNNRPIESKGLNKRKEKKHLMEIFREQWEIRSTLSGTSLSYGDISNSNKVILKEAEAIWEVSSALGVVFEDHRESVIKAIAAQEDRDARVLVEGYDIVFLQCGFGNVYAPNDDNGRSVCFNEIASEMAQFEVLWVFINSLGLIDLPLVVDKFIWGNNWETPSFGRLDRILLADKSVIQFTNIVQKNLPRSLSDHNPVFLCVDKKN</sequence>
<gene>
    <name evidence="2" type="ORF">CCACVL1_29849</name>
</gene>
<accession>A0A1R3FZR9</accession>
<organism evidence="2 3">
    <name type="scientific">Corchorus capsularis</name>
    <name type="common">Jute</name>
    <dbReference type="NCBI Taxonomy" id="210143"/>
    <lineage>
        <taxon>Eukaryota</taxon>
        <taxon>Viridiplantae</taxon>
        <taxon>Streptophyta</taxon>
        <taxon>Embryophyta</taxon>
        <taxon>Tracheophyta</taxon>
        <taxon>Spermatophyta</taxon>
        <taxon>Magnoliopsida</taxon>
        <taxon>eudicotyledons</taxon>
        <taxon>Gunneridae</taxon>
        <taxon>Pentapetalae</taxon>
        <taxon>rosids</taxon>
        <taxon>malvids</taxon>
        <taxon>Malvales</taxon>
        <taxon>Malvaceae</taxon>
        <taxon>Grewioideae</taxon>
        <taxon>Apeibeae</taxon>
        <taxon>Corchorus</taxon>
    </lineage>
</organism>
<dbReference type="Proteomes" id="UP000188268">
    <property type="component" value="Unassembled WGS sequence"/>
</dbReference>
<dbReference type="EMBL" id="AWWV01015861">
    <property type="protein sequence ID" value="OMO51323.1"/>
    <property type="molecule type" value="Genomic_DNA"/>
</dbReference>
<keyword evidence="2" id="KW-0378">Hydrolase</keyword>
<reference evidence="2 3" key="1">
    <citation type="submission" date="2013-09" db="EMBL/GenBank/DDBJ databases">
        <title>Corchorus capsularis genome sequencing.</title>
        <authorList>
            <person name="Alam M."/>
            <person name="Haque M.S."/>
            <person name="Islam M.S."/>
            <person name="Emdad E.M."/>
            <person name="Islam M.M."/>
            <person name="Ahmed B."/>
            <person name="Halim A."/>
            <person name="Hossen Q.M.M."/>
            <person name="Hossain M.Z."/>
            <person name="Ahmed R."/>
            <person name="Khan M.M."/>
            <person name="Islam R."/>
            <person name="Rashid M.M."/>
            <person name="Khan S.A."/>
            <person name="Rahman M.S."/>
            <person name="Alam M."/>
        </authorList>
    </citation>
    <scope>NUCLEOTIDE SEQUENCE [LARGE SCALE GENOMIC DNA]</scope>
    <source>
        <strain evidence="3">cv. CVL-1</strain>
        <tissue evidence="2">Whole seedling</tissue>
    </source>
</reference>
<dbReference type="Gramene" id="OMO51323">
    <property type="protein sequence ID" value="OMO51323"/>
    <property type="gene ID" value="CCACVL1_29849"/>
</dbReference>
<dbReference type="OrthoDB" id="10528706at2759"/>
<evidence type="ECO:0000313" key="3">
    <source>
        <dbReference type="Proteomes" id="UP000188268"/>
    </source>
</evidence>
<keyword evidence="3" id="KW-1185">Reference proteome</keyword>
<keyword evidence="2" id="KW-0540">Nuclease</keyword>
<proteinExistence type="predicted"/>
<evidence type="ECO:0000256" key="1">
    <source>
        <dbReference type="SAM" id="MobiDB-lite"/>
    </source>
</evidence>
<dbReference type="SUPFAM" id="SSF56219">
    <property type="entry name" value="DNase I-like"/>
    <property type="match status" value="1"/>
</dbReference>
<feature type="region of interest" description="Disordered" evidence="1">
    <location>
        <begin position="28"/>
        <end position="49"/>
    </location>
</feature>
<keyword evidence="2" id="KW-0269">Exonuclease</keyword>
<protein>
    <submittedName>
        <fullName evidence="2">Endonuclease/exonuclease/phosphatase</fullName>
    </submittedName>
</protein>
<dbReference type="GO" id="GO:0004527">
    <property type="term" value="F:exonuclease activity"/>
    <property type="evidence" value="ECO:0007669"/>
    <property type="project" value="UniProtKB-KW"/>
</dbReference>
<dbReference type="GO" id="GO:0004519">
    <property type="term" value="F:endonuclease activity"/>
    <property type="evidence" value="ECO:0007669"/>
    <property type="project" value="UniProtKB-KW"/>
</dbReference>
<dbReference type="InterPro" id="IPR036691">
    <property type="entry name" value="Endo/exonu/phosph_ase_sf"/>
</dbReference>
<feature type="compositionally biased region" description="Basic and acidic residues" evidence="1">
    <location>
        <begin position="28"/>
        <end position="38"/>
    </location>
</feature>
<dbReference type="PANTHER" id="PTHR33710:SF64">
    <property type="entry name" value="ENDONUCLEASE_EXONUCLEASE_PHOSPHATASE DOMAIN-CONTAINING PROTEIN"/>
    <property type="match status" value="1"/>
</dbReference>